<evidence type="ECO:0000256" key="4">
    <source>
        <dbReference type="ARBA" id="ARBA00023136"/>
    </source>
</evidence>
<feature type="transmembrane region" description="Helical" evidence="6">
    <location>
        <begin position="141"/>
        <end position="168"/>
    </location>
</feature>
<evidence type="ECO:0008006" key="9">
    <source>
        <dbReference type="Google" id="ProtNLM"/>
    </source>
</evidence>
<feature type="transmembrane region" description="Helical" evidence="6">
    <location>
        <begin position="180"/>
        <end position="200"/>
    </location>
</feature>
<feature type="transmembrane region" description="Helical" evidence="6">
    <location>
        <begin position="12"/>
        <end position="31"/>
    </location>
</feature>
<organism evidence="7 8">
    <name type="scientific">Ephemerocybe angulata</name>
    <dbReference type="NCBI Taxonomy" id="980116"/>
    <lineage>
        <taxon>Eukaryota</taxon>
        <taxon>Fungi</taxon>
        <taxon>Dikarya</taxon>
        <taxon>Basidiomycota</taxon>
        <taxon>Agaricomycotina</taxon>
        <taxon>Agaricomycetes</taxon>
        <taxon>Agaricomycetidae</taxon>
        <taxon>Agaricales</taxon>
        <taxon>Agaricineae</taxon>
        <taxon>Psathyrellaceae</taxon>
        <taxon>Ephemerocybe</taxon>
    </lineage>
</organism>
<protein>
    <recommendedName>
        <fullName evidence="9">PQ loop repeat protein</fullName>
    </recommendedName>
</protein>
<keyword evidence="8" id="KW-1185">Reference proteome</keyword>
<evidence type="ECO:0000256" key="1">
    <source>
        <dbReference type="ARBA" id="ARBA00004141"/>
    </source>
</evidence>
<proteinExistence type="predicted"/>
<dbReference type="EMBL" id="JACGCI010000124">
    <property type="protein sequence ID" value="KAF6744305.1"/>
    <property type="molecule type" value="Genomic_DNA"/>
</dbReference>
<dbReference type="SMART" id="SM00679">
    <property type="entry name" value="CTNS"/>
    <property type="match status" value="2"/>
</dbReference>
<dbReference type="Proteomes" id="UP000521943">
    <property type="component" value="Unassembled WGS sequence"/>
</dbReference>
<feature type="region of interest" description="Disordered" evidence="5">
    <location>
        <begin position="309"/>
        <end position="329"/>
    </location>
</feature>
<feature type="transmembrane region" description="Helical" evidence="6">
    <location>
        <begin position="43"/>
        <end position="65"/>
    </location>
</feature>
<dbReference type="GO" id="GO:0016020">
    <property type="term" value="C:membrane"/>
    <property type="evidence" value="ECO:0007669"/>
    <property type="project" value="UniProtKB-SubCell"/>
</dbReference>
<dbReference type="AlphaFoldDB" id="A0A8H6LVL5"/>
<accession>A0A8H6LVL5</accession>
<keyword evidence="2 6" id="KW-0812">Transmembrane</keyword>
<dbReference type="InterPro" id="IPR006603">
    <property type="entry name" value="PQ-loop_rpt"/>
</dbReference>
<evidence type="ECO:0000256" key="6">
    <source>
        <dbReference type="SAM" id="Phobius"/>
    </source>
</evidence>
<dbReference type="PANTHER" id="PTHR16201">
    <property type="entry name" value="SEVEN TRANSMEMBRANE PROTEIN 1-RELATED"/>
    <property type="match status" value="1"/>
</dbReference>
<feature type="transmembrane region" description="Helical" evidence="6">
    <location>
        <begin position="212"/>
        <end position="237"/>
    </location>
</feature>
<comment type="caution">
    <text evidence="7">The sequence shown here is derived from an EMBL/GenBank/DDBJ whole genome shotgun (WGS) entry which is preliminary data.</text>
</comment>
<keyword evidence="3 6" id="KW-1133">Transmembrane helix</keyword>
<evidence type="ECO:0000256" key="5">
    <source>
        <dbReference type="SAM" id="MobiDB-lite"/>
    </source>
</evidence>
<dbReference type="PANTHER" id="PTHR16201:SF11">
    <property type="entry name" value="PQ-LOOP REPEAT-CONTAINING PROTEIN"/>
    <property type="match status" value="1"/>
</dbReference>
<evidence type="ECO:0000313" key="7">
    <source>
        <dbReference type="EMBL" id="KAF6744305.1"/>
    </source>
</evidence>
<sequence length="329" mass="35705">MQDGCDIEHDWFTASLTFGLCVGLIVSYLPQHLRIIQTKTSEGLSPLYLLLGTVSAGSAVLNMLTMQSGVLKCCSSLGAARCLEISAGIVQLSIQWVCFTLVFVLYMIYYPQHLKHEGISLPTDSGPVIVKSPTLTPEWRLSIVFSWLAAAHFLLSLFITLIVFVTAVPSPAPGEPLPPLVYSWAKFLGVSAALCASVQYAPQLLHTYRTKLVGALSIPMMCIQTPGGVLMVLSIALRPGTNWTSWITFAVAAVLQGLLLTMCIFWKIRQNRLGIDDFGVPLGQQPPHEVEVVIPVDSDVLSTPVLAGEVADGSSDERTPLLRSQSKPR</sequence>
<name>A0A8H6LVL5_9AGAR</name>
<dbReference type="Pfam" id="PF04193">
    <property type="entry name" value="PQ-loop"/>
    <property type="match status" value="2"/>
</dbReference>
<feature type="transmembrane region" description="Helical" evidence="6">
    <location>
        <begin position="85"/>
        <end position="109"/>
    </location>
</feature>
<dbReference type="OrthoDB" id="19344at2759"/>
<feature type="transmembrane region" description="Helical" evidence="6">
    <location>
        <begin position="243"/>
        <end position="266"/>
    </location>
</feature>
<evidence type="ECO:0000256" key="2">
    <source>
        <dbReference type="ARBA" id="ARBA00022692"/>
    </source>
</evidence>
<evidence type="ECO:0000313" key="8">
    <source>
        <dbReference type="Proteomes" id="UP000521943"/>
    </source>
</evidence>
<gene>
    <name evidence="7" type="ORF">DFP72DRAFT_929672</name>
</gene>
<comment type="subcellular location">
    <subcellularLocation>
        <location evidence="1">Membrane</location>
        <topology evidence="1">Multi-pass membrane protein</topology>
    </subcellularLocation>
</comment>
<dbReference type="InterPro" id="IPR051415">
    <property type="entry name" value="LAAT-1"/>
</dbReference>
<dbReference type="Gene3D" id="1.20.1280.290">
    <property type="match status" value="2"/>
</dbReference>
<reference evidence="7 8" key="1">
    <citation type="submission" date="2020-07" db="EMBL/GenBank/DDBJ databases">
        <title>Comparative genomics of pyrophilous fungi reveals a link between fire events and developmental genes.</title>
        <authorList>
            <consortium name="DOE Joint Genome Institute"/>
            <person name="Steindorff A.S."/>
            <person name="Carver A."/>
            <person name="Calhoun S."/>
            <person name="Stillman K."/>
            <person name="Liu H."/>
            <person name="Lipzen A."/>
            <person name="Pangilinan J."/>
            <person name="Labutti K."/>
            <person name="Bruns T.D."/>
            <person name="Grigoriev I.V."/>
        </authorList>
    </citation>
    <scope>NUCLEOTIDE SEQUENCE [LARGE SCALE GENOMIC DNA]</scope>
    <source>
        <strain evidence="7 8">CBS 144469</strain>
    </source>
</reference>
<keyword evidence="4 6" id="KW-0472">Membrane</keyword>
<evidence type="ECO:0000256" key="3">
    <source>
        <dbReference type="ARBA" id="ARBA00022989"/>
    </source>
</evidence>